<evidence type="ECO:0000256" key="2">
    <source>
        <dbReference type="ARBA" id="ARBA00043974"/>
    </source>
</evidence>
<evidence type="ECO:0000313" key="4">
    <source>
        <dbReference type="EMBL" id="CAG8980811.1"/>
    </source>
</evidence>
<dbReference type="GO" id="GO:0005737">
    <property type="term" value="C:cytoplasm"/>
    <property type="evidence" value="ECO:0007669"/>
    <property type="project" value="TreeGrafter"/>
</dbReference>
<dbReference type="GO" id="GO:0043248">
    <property type="term" value="P:proteasome assembly"/>
    <property type="evidence" value="ECO:0007669"/>
    <property type="project" value="InterPro"/>
</dbReference>
<reference evidence="4" key="1">
    <citation type="submission" date="2021-07" db="EMBL/GenBank/DDBJ databases">
        <authorList>
            <person name="Durling M."/>
        </authorList>
    </citation>
    <scope>NUCLEOTIDE SEQUENCE</scope>
</reference>
<sequence length="152" mass="16713">MAMRIAPPSSHTTSHSHLQPKSLGAPSVPGLHDTLRAGVGPTTSTSLTSAPDSSHPLESRLKNWEATQEALKMEGLRRTFGIAEPIRRGMELKVVRDGSWRPAVLGGSARGGVHEDILRGRDCELAWEDVFQGDEMRNVPGFHEELERKVRM</sequence>
<dbReference type="InterPro" id="IPR008012">
    <property type="entry name" value="Ump1"/>
</dbReference>
<dbReference type="AlphaFoldDB" id="A0A9N9M0I5"/>
<dbReference type="Pfam" id="PF05348">
    <property type="entry name" value="UMP1"/>
    <property type="match status" value="1"/>
</dbReference>
<feature type="region of interest" description="Disordered" evidence="3">
    <location>
        <begin position="1"/>
        <end position="60"/>
    </location>
</feature>
<dbReference type="Proteomes" id="UP000701801">
    <property type="component" value="Unassembled WGS sequence"/>
</dbReference>
<comment type="caution">
    <text evidence="4">The sequence shown here is derived from an EMBL/GenBank/DDBJ whole genome shotgun (WGS) entry which is preliminary data.</text>
</comment>
<dbReference type="GO" id="GO:0005634">
    <property type="term" value="C:nucleus"/>
    <property type="evidence" value="ECO:0007669"/>
    <property type="project" value="TreeGrafter"/>
</dbReference>
<feature type="compositionally biased region" description="Polar residues" evidence="3">
    <location>
        <begin position="41"/>
        <end position="52"/>
    </location>
</feature>
<name>A0A9N9M0I5_9HELO</name>
<evidence type="ECO:0000313" key="5">
    <source>
        <dbReference type="Proteomes" id="UP000701801"/>
    </source>
</evidence>
<comment type="similarity">
    <text evidence="2">Belongs to the POMP/UMP1 family.</text>
</comment>
<evidence type="ECO:0008006" key="6">
    <source>
        <dbReference type="Google" id="ProtNLM"/>
    </source>
</evidence>
<keyword evidence="1" id="KW-0143">Chaperone</keyword>
<keyword evidence="5" id="KW-1185">Reference proteome</keyword>
<dbReference type="PANTHER" id="PTHR12828">
    <property type="entry name" value="PROTEASOME MATURATION PROTEIN UMP1"/>
    <property type="match status" value="1"/>
</dbReference>
<dbReference type="PANTHER" id="PTHR12828:SF3">
    <property type="entry name" value="PROTEASOME MATURATION PROTEIN"/>
    <property type="match status" value="1"/>
</dbReference>
<organism evidence="4 5">
    <name type="scientific">Hymenoscyphus albidus</name>
    <dbReference type="NCBI Taxonomy" id="595503"/>
    <lineage>
        <taxon>Eukaryota</taxon>
        <taxon>Fungi</taxon>
        <taxon>Dikarya</taxon>
        <taxon>Ascomycota</taxon>
        <taxon>Pezizomycotina</taxon>
        <taxon>Leotiomycetes</taxon>
        <taxon>Helotiales</taxon>
        <taxon>Helotiaceae</taxon>
        <taxon>Hymenoscyphus</taxon>
    </lineage>
</organism>
<accession>A0A9N9M0I5</accession>
<dbReference type="EMBL" id="CAJVRM010000418">
    <property type="protein sequence ID" value="CAG8980811.1"/>
    <property type="molecule type" value="Genomic_DNA"/>
</dbReference>
<evidence type="ECO:0000256" key="1">
    <source>
        <dbReference type="ARBA" id="ARBA00023186"/>
    </source>
</evidence>
<protein>
    <recommendedName>
        <fullName evidence="6">Proteasome maturation factor UMP1</fullName>
    </recommendedName>
</protein>
<proteinExistence type="inferred from homology"/>
<dbReference type="OrthoDB" id="15001at2759"/>
<evidence type="ECO:0000256" key="3">
    <source>
        <dbReference type="SAM" id="MobiDB-lite"/>
    </source>
</evidence>
<gene>
    <name evidence="4" type="ORF">HYALB_00003737</name>
</gene>